<dbReference type="PIRSF" id="PIRSF009264">
    <property type="entry name" value="TagBP_ald_AgaZ"/>
    <property type="match status" value="1"/>
</dbReference>
<dbReference type="AlphaFoldDB" id="A0AB74U5W4"/>
<protein>
    <submittedName>
        <fullName evidence="2">D-tagatose-bisphosphate aldolase, class II, non-catalytic subunit</fullName>
        <ecNumber evidence="2">4.1.2.40</ecNumber>
    </submittedName>
</protein>
<dbReference type="RefSeq" id="WP_353979590.1">
    <property type="nucleotide sequence ID" value="NZ_CP159578.1"/>
</dbReference>
<keyword evidence="2" id="KW-0456">Lyase</keyword>
<dbReference type="GO" id="GO:0009401">
    <property type="term" value="P:phosphoenolpyruvate-dependent sugar phosphotransferase system"/>
    <property type="evidence" value="ECO:0007669"/>
    <property type="project" value="TreeGrafter"/>
</dbReference>
<gene>
    <name evidence="2" type="ORF">ABV408_14375</name>
</gene>
<evidence type="ECO:0000256" key="1">
    <source>
        <dbReference type="ARBA" id="ARBA00005191"/>
    </source>
</evidence>
<dbReference type="EMBL" id="CP159578">
    <property type="protein sequence ID" value="XCJ78612.1"/>
    <property type="molecule type" value="Genomic_DNA"/>
</dbReference>
<reference evidence="2" key="1">
    <citation type="submission" date="2024-06" db="EMBL/GenBank/DDBJ databases">
        <title>Complete genome of Salinicola endophyticus HNIBRBA4755.</title>
        <authorList>
            <person name="Shin S.Y."/>
            <person name="Kang H."/>
            <person name="Song J."/>
        </authorList>
    </citation>
    <scope>NUCLEOTIDE SEQUENCE</scope>
    <source>
        <strain evidence="2">HNIBRBA4755</strain>
    </source>
</reference>
<accession>A0AB74U5W4</accession>
<dbReference type="NCBIfam" id="TIGR02810">
    <property type="entry name" value="agaZ_gatZ"/>
    <property type="match status" value="1"/>
</dbReference>
<dbReference type="Gene3D" id="3.20.20.70">
    <property type="entry name" value="Aldolase class I"/>
    <property type="match status" value="1"/>
</dbReference>
<dbReference type="InterPro" id="IPR012062">
    <property type="entry name" value="GatZ/KbaZ-like"/>
</dbReference>
<dbReference type="EC" id="4.1.2.40" evidence="2"/>
<dbReference type="PANTHER" id="PTHR32502:SF2">
    <property type="entry name" value="D-TAGATOSE-1,6-BISPHOSPHATE ALDOLASE SUBUNIT KBAZ"/>
    <property type="match status" value="1"/>
</dbReference>
<sequence length="435" mass="46480">MSGHLLDAIVAANRAGRPSGIYSVCSAHPLVLEAAFDRALADGSPLLIEATCNQVNQEGGYTGQTPEDFRARVVAIATRRGFDPARLILGGDHLGPSPWQHLPAAEAMARAETLVAAYAAAGFTKLHLDASMGCADDPAALDDAEIAARAARLCLAAEAAAGERRGELRYVIGTEVPTPGGAHERLEGVAVTTTADLASTLAVHAERFADEGLDDAWRRVRGVVVQPGVEFGHADVVDFDPAGAQALSRAILDWPDLVFEAHSTDYQTPAAYRALVAGHFAILKVGPALTFAMREALFALAAIAAETPGIEAPDLDAAVERAMLDEPRYWHAYYPGDPAEQRFARRYSLSDRIRYYWGVPAVAATLESLFAALEAHPLPLPLVSQYLPDAYRAIRVGQLAPEPRALVRWHIEGVLDAYARACQDTTADACECGSR</sequence>
<dbReference type="GO" id="GO:0005975">
    <property type="term" value="P:carbohydrate metabolic process"/>
    <property type="evidence" value="ECO:0007669"/>
    <property type="project" value="InterPro"/>
</dbReference>
<organism evidence="2">
    <name type="scientific">Salinicola endophyticus</name>
    <dbReference type="NCBI Taxonomy" id="1949083"/>
    <lineage>
        <taxon>Bacteria</taxon>
        <taxon>Pseudomonadati</taxon>
        <taxon>Pseudomonadota</taxon>
        <taxon>Gammaproteobacteria</taxon>
        <taxon>Oceanospirillales</taxon>
        <taxon>Halomonadaceae</taxon>
        <taxon>Salinicola</taxon>
    </lineage>
</organism>
<dbReference type="SUPFAM" id="SSF51569">
    <property type="entry name" value="Aldolase"/>
    <property type="match status" value="1"/>
</dbReference>
<comment type="pathway">
    <text evidence="1">Carbohydrate metabolism; D-tagatose 6-phosphate degradation; D-glyceraldehyde 3-phosphate and glycerone phosphate from D-tagatose 6-phosphate: step 2/2.</text>
</comment>
<dbReference type="Pfam" id="PF08013">
    <property type="entry name" value="GatZ_KbaZ-like"/>
    <property type="match status" value="1"/>
</dbReference>
<dbReference type="InterPro" id="IPR050303">
    <property type="entry name" value="GatZ_KbaZ_carbometab"/>
</dbReference>
<evidence type="ECO:0000313" key="2">
    <source>
        <dbReference type="EMBL" id="XCJ78612.1"/>
    </source>
</evidence>
<dbReference type="Gene3D" id="1.10.400.20">
    <property type="entry name" value="putative tagatose 6-phosphate kinase domain like"/>
    <property type="match status" value="1"/>
</dbReference>
<proteinExistence type="predicted"/>
<name>A0AB74U5W4_9GAMM</name>
<dbReference type="PANTHER" id="PTHR32502">
    <property type="entry name" value="N-ACETYLGALACTOSAMINE PERMEASE II COMPONENT-RELATED"/>
    <property type="match status" value="1"/>
</dbReference>
<dbReference type="InterPro" id="IPR013785">
    <property type="entry name" value="Aldolase_TIM"/>
</dbReference>
<dbReference type="GO" id="GO:0005886">
    <property type="term" value="C:plasma membrane"/>
    <property type="evidence" value="ECO:0007669"/>
    <property type="project" value="TreeGrafter"/>
</dbReference>
<dbReference type="GO" id="GO:0009025">
    <property type="term" value="F:tagatose-bisphosphate aldolase activity"/>
    <property type="evidence" value="ECO:0007669"/>
    <property type="project" value="UniProtKB-EC"/>
</dbReference>